<accession>A0A151NF64</accession>
<dbReference type="Proteomes" id="UP000050525">
    <property type="component" value="Unassembled WGS sequence"/>
</dbReference>
<gene>
    <name evidence="1" type="ORF">Y1Q_0008023</name>
</gene>
<evidence type="ECO:0000313" key="1">
    <source>
        <dbReference type="EMBL" id="KYO35452.1"/>
    </source>
</evidence>
<organism evidence="1 2">
    <name type="scientific">Alligator mississippiensis</name>
    <name type="common">American alligator</name>
    <dbReference type="NCBI Taxonomy" id="8496"/>
    <lineage>
        <taxon>Eukaryota</taxon>
        <taxon>Metazoa</taxon>
        <taxon>Chordata</taxon>
        <taxon>Craniata</taxon>
        <taxon>Vertebrata</taxon>
        <taxon>Euteleostomi</taxon>
        <taxon>Archelosauria</taxon>
        <taxon>Archosauria</taxon>
        <taxon>Crocodylia</taxon>
        <taxon>Alligatoridae</taxon>
        <taxon>Alligatorinae</taxon>
        <taxon>Alligator</taxon>
    </lineage>
</organism>
<protein>
    <submittedName>
        <fullName evidence="1">Uncharacterized protein</fullName>
    </submittedName>
</protein>
<keyword evidence="2" id="KW-1185">Reference proteome</keyword>
<proteinExistence type="predicted"/>
<dbReference type="AlphaFoldDB" id="A0A151NF64"/>
<reference evidence="1 2" key="1">
    <citation type="journal article" date="2012" name="Genome Biol.">
        <title>Sequencing three crocodilian genomes to illuminate the evolution of archosaurs and amniotes.</title>
        <authorList>
            <person name="St John J.A."/>
            <person name="Braun E.L."/>
            <person name="Isberg S.R."/>
            <person name="Miles L.G."/>
            <person name="Chong A.Y."/>
            <person name="Gongora J."/>
            <person name="Dalzell P."/>
            <person name="Moran C."/>
            <person name="Bed'hom B."/>
            <person name="Abzhanov A."/>
            <person name="Burgess S.C."/>
            <person name="Cooksey A.M."/>
            <person name="Castoe T.A."/>
            <person name="Crawford N.G."/>
            <person name="Densmore L.D."/>
            <person name="Drew J.C."/>
            <person name="Edwards S.V."/>
            <person name="Faircloth B.C."/>
            <person name="Fujita M.K."/>
            <person name="Greenwold M.J."/>
            <person name="Hoffmann F.G."/>
            <person name="Howard J.M."/>
            <person name="Iguchi T."/>
            <person name="Janes D.E."/>
            <person name="Khan S.Y."/>
            <person name="Kohno S."/>
            <person name="de Koning A.J."/>
            <person name="Lance S.L."/>
            <person name="McCarthy F.M."/>
            <person name="McCormack J.E."/>
            <person name="Merchant M.E."/>
            <person name="Peterson D.G."/>
            <person name="Pollock D.D."/>
            <person name="Pourmand N."/>
            <person name="Raney B.J."/>
            <person name="Roessler K.A."/>
            <person name="Sanford J.R."/>
            <person name="Sawyer R.H."/>
            <person name="Schmidt C.J."/>
            <person name="Triplett E.W."/>
            <person name="Tuberville T.D."/>
            <person name="Venegas-Anaya M."/>
            <person name="Howard J.T."/>
            <person name="Jarvis E.D."/>
            <person name="Guillette L.J.Jr."/>
            <person name="Glenn T.C."/>
            <person name="Green R.E."/>
            <person name="Ray D.A."/>
        </authorList>
    </citation>
    <scope>NUCLEOTIDE SEQUENCE [LARGE SCALE GENOMIC DNA]</scope>
    <source>
        <strain evidence="1">KSC_2009_1</strain>
    </source>
</reference>
<name>A0A151NF64_ALLMI</name>
<evidence type="ECO:0000313" key="2">
    <source>
        <dbReference type="Proteomes" id="UP000050525"/>
    </source>
</evidence>
<sequence length="72" mass="7908">MCENKNSPVQLPFPVLELESYGEGRYLPLYAPQTGDLMVQGIHCSTQDYLASLLNFLSLSGNLLFNILDGSA</sequence>
<comment type="caution">
    <text evidence="1">The sequence shown here is derived from an EMBL/GenBank/DDBJ whole genome shotgun (WGS) entry which is preliminary data.</text>
</comment>
<dbReference type="EMBL" id="AKHW03003201">
    <property type="protein sequence ID" value="KYO35452.1"/>
    <property type="molecule type" value="Genomic_DNA"/>
</dbReference>